<feature type="transmembrane region" description="Helical" evidence="2">
    <location>
        <begin position="66"/>
        <end position="86"/>
    </location>
</feature>
<keyword evidence="2" id="KW-1133">Transmembrane helix</keyword>
<reference evidence="4" key="1">
    <citation type="submission" date="2020-05" db="EMBL/GenBank/DDBJ databases">
        <title>WGS assembly of Panicum virgatum.</title>
        <authorList>
            <person name="Lovell J.T."/>
            <person name="Jenkins J."/>
            <person name="Shu S."/>
            <person name="Juenger T.E."/>
            <person name="Schmutz J."/>
        </authorList>
    </citation>
    <scope>NUCLEOTIDE SEQUENCE</scope>
    <source>
        <strain evidence="4">AP13</strain>
    </source>
</reference>
<feature type="transmembrane region" description="Helical" evidence="2">
    <location>
        <begin position="181"/>
        <end position="199"/>
    </location>
</feature>
<keyword evidence="5" id="KW-1185">Reference proteome</keyword>
<organism evidence="4 5">
    <name type="scientific">Panicum virgatum</name>
    <name type="common">Blackwell switchgrass</name>
    <dbReference type="NCBI Taxonomy" id="38727"/>
    <lineage>
        <taxon>Eukaryota</taxon>
        <taxon>Viridiplantae</taxon>
        <taxon>Streptophyta</taxon>
        <taxon>Embryophyta</taxon>
        <taxon>Tracheophyta</taxon>
        <taxon>Spermatophyta</taxon>
        <taxon>Magnoliopsida</taxon>
        <taxon>Liliopsida</taxon>
        <taxon>Poales</taxon>
        <taxon>Poaceae</taxon>
        <taxon>PACMAD clade</taxon>
        <taxon>Panicoideae</taxon>
        <taxon>Panicodae</taxon>
        <taxon>Paniceae</taxon>
        <taxon>Panicinae</taxon>
        <taxon>Panicum</taxon>
        <taxon>Panicum sect. Hiantes</taxon>
    </lineage>
</organism>
<accession>A0A8T0NUX1</accession>
<feature type="domain" description="PGG" evidence="3">
    <location>
        <begin position="67"/>
        <end position="171"/>
    </location>
</feature>
<dbReference type="InterPro" id="IPR026961">
    <property type="entry name" value="PGG_dom"/>
</dbReference>
<evidence type="ECO:0000313" key="4">
    <source>
        <dbReference type="EMBL" id="KAG2553250.1"/>
    </source>
</evidence>
<feature type="transmembrane region" description="Helical" evidence="2">
    <location>
        <begin position="122"/>
        <end position="143"/>
    </location>
</feature>
<evidence type="ECO:0000256" key="2">
    <source>
        <dbReference type="SAM" id="Phobius"/>
    </source>
</evidence>
<feature type="compositionally biased region" description="Pro residues" evidence="1">
    <location>
        <begin position="1"/>
        <end position="17"/>
    </location>
</feature>
<keyword evidence="2" id="KW-0812">Transmembrane</keyword>
<keyword evidence="2" id="KW-0472">Membrane</keyword>
<dbReference type="Proteomes" id="UP000823388">
    <property type="component" value="Chromosome 9K"/>
</dbReference>
<gene>
    <name evidence="4" type="ORF">PVAP13_9KG516900</name>
</gene>
<dbReference type="EMBL" id="CM029053">
    <property type="protein sequence ID" value="KAG2553250.1"/>
    <property type="molecule type" value="Genomic_DNA"/>
</dbReference>
<evidence type="ECO:0000256" key="1">
    <source>
        <dbReference type="SAM" id="MobiDB-lite"/>
    </source>
</evidence>
<evidence type="ECO:0000259" key="3">
    <source>
        <dbReference type="Pfam" id="PF13962"/>
    </source>
</evidence>
<dbReference type="Pfam" id="PF13962">
    <property type="entry name" value="PGG"/>
    <property type="match status" value="1"/>
</dbReference>
<comment type="caution">
    <text evidence="4">The sequence shown here is derived from an EMBL/GenBank/DDBJ whole genome shotgun (WGS) entry which is preliminary data.</text>
</comment>
<protein>
    <recommendedName>
        <fullName evidence="3">PGG domain-containing protein</fullName>
    </recommendedName>
</protein>
<proteinExistence type="predicted"/>
<dbReference type="OrthoDB" id="667285at2759"/>
<feature type="region of interest" description="Disordered" evidence="1">
    <location>
        <begin position="1"/>
        <end position="61"/>
    </location>
</feature>
<sequence length="219" mass="23424">MDHYPPPPVYASAPPTPGNGSLEASHVALYPPPPPPALARGLPVSHQQLGGGASGRDSCDEGHDPSALLVGAMLITMLAFLLGTFIPGGYWQQDTPAWSGGKRVVYRAGDPIMRDLHRPRYWVFRAASWVGVASSMVLTLSLLVRTPAGSRHVQWSFVVAYSSLLLTFAVSQTKTHLSLDIIVWLAVLAVSWLITTTSIRGGNRARIMKLLCCGGGGEN</sequence>
<feature type="transmembrane region" description="Helical" evidence="2">
    <location>
        <begin position="155"/>
        <end position="175"/>
    </location>
</feature>
<dbReference type="AlphaFoldDB" id="A0A8T0NUX1"/>
<name>A0A8T0NUX1_PANVG</name>
<evidence type="ECO:0000313" key="5">
    <source>
        <dbReference type="Proteomes" id="UP000823388"/>
    </source>
</evidence>